<dbReference type="Proteomes" id="UP000887574">
    <property type="component" value="Unplaced"/>
</dbReference>
<evidence type="ECO:0000313" key="3">
    <source>
        <dbReference type="WBParaSite" id="jg915"/>
    </source>
</evidence>
<dbReference type="PANTHER" id="PTHR13465">
    <property type="entry name" value="UPF0183 PROTEIN"/>
    <property type="match status" value="1"/>
</dbReference>
<dbReference type="Pfam" id="PF03676">
    <property type="entry name" value="PHAF1"/>
    <property type="match status" value="2"/>
</dbReference>
<dbReference type="InterPro" id="IPR005373">
    <property type="entry name" value="PHAF1"/>
</dbReference>
<evidence type="ECO:0000313" key="2">
    <source>
        <dbReference type="Proteomes" id="UP000887574"/>
    </source>
</evidence>
<reference evidence="3" key="1">
    <citation type="submission" date="2022-11" db="UniProtKB">
        <authorList>
            <consortium name="WormBaseParasite"/>
        </authorList>
    </citation>
    <scope>IDENTIFICATION</scope>
</reference>
<dbReference type="WBParaSite" id="jg915">
    <property type="protein sequence ID" value="jg915"/>
    <property type="gene ID" value="jg915"/>
</dbReference>
<proteinExistence type="inferred from homology"/>
<name>A0A915EUK7_9BILA</name>
<dbReference type="GO" id="GO:0005802">
    <property type="term" value="C:trans-Golgi network"/>
    <property type="evidence" value="ECO:0007669"/>
    <property type="project" value="TreeGrafter"/>
</dbReference>
<comment type="similarity">
    <text evidence="1">Belongs to the PHAF1 family.</text>
</comment>
<dbReference type="AlphaFoldDB" id="A0A915EUK7"/>
<organism evidence="2 3">
    <name type="scientific">Ditylenchus dipsaci</name>
    <dbReference type="NCBI Taxonomy" id="166011"/>
    <lineage>
        <taxon>Eukaryota</taxon>
        <taxon>Metazoa</taxon>
        <taxon>Ecdysozoa</taxon>
        <taxon>Nematoda</taxon>
        <taxon>Chromadorea</taxon>
        <taxon>Rhabditida</taxon>
        <taxon>Tylenchina</taxon>
        <taxon>Tylenchomorpha</taxon>
        <taxon>Sphaerularioidea</taxon>
        <taxon>Anguinidae</taxon>
        <taxon>Anguininae</taxon>
        <taxon>Ditylenchus</taxon>
    </lineage>
</organism>
<evidence type="ECO:0000256" key="1">
    <source>
        <dbReference type="ARBA" id="ARBA00024339"/>
    </source>
</evidence>
<keyword evidence="2" id="KW-1185">Reference proteome</keyword>
<sequence length="285" mass="32028">MTVLEFEVLPENCLKNDHLELLLGTPINQVIVALQNASRIIKNVELVYCNKEPFEKDITITLKNDGIRLYFEPKAQILKLIEVFDFKNVTLHYCNTVFSSPSEEANVSKVENCLELLILESTTRNKRSKEPSSTIQPSYAHGLSSLNFSNSSLPLLERMTIFCGSSPNEMRIPEVPVSVHCGNIFLIGIESINEEGKIAGLRVVFLSEDDSVSAARKTSEMTRVERFIRFGDTEQSVLSSLGAPAKIFYKSDEKMLIQRGSSSENLKNVDRPDFFFNYFSLGLVG</sequence>
<dbReference type="PANTHER" id="PTHR13465:SF2">
    <property type="entry name" value="PHAGOSOME ASSEMBLY FACTOR 1"/>
    <property type="match status" value="1"/>
</dbReference>
<dbReference type="InterPro" id="IPR039156">
    <property type="entry name" value="PHAF1/BROMI"/>
</dbReference>
<dbReference type="GO" id="GO:0043001">
    <property type="term" value="P:Golgi to plasma membrane protein transport"/>
    <property type="evidence" value="ECO:0007669"/>
    <property type="project" value="TreeGrafter"/>
</dbReference>
<accession>A0A915EUK7</accession>
<protein>
    <submittedName>
        <fullName evidence="3">Uncharacterized protein</fullName>
    </submittedName>
</protein>